<dbReference type="InParanoid" id="A0A061GN37"/>
<dbReference type="GO" id="GO:0046872">
    <property type="term" value="F:metal ion binding"/>
    <property type="evidence" value="ECO:0007669"/>
    <property type="project" value="UniProtKB-KW"/>
</dbReference>
<keyword evidence="3 5" id="KW-0560">Oxidoreductase</keyword>
<dbReference type="PANTHER" id="PTHR47991">
    <property type="entry name" value="OXOGLUTARATE/IRON-DEPENDENT DIOXYGENASE"/>
    <property type="match status" value="1"/>
</dbReference>
<accession>A0A061GN37</accession>
<dbReference type="OMA" id="RDIMEIV"/>
<proteinExistence type="inferred from homology"/>
<dbReference type="Gramene" id="EOY31255">
    <property type="protein sequence ID" value="EOY31255"/>
    <property type="gene ID" value="TCM_038224"/>
</dbReference>
<dbReference type="EMBL" id="CM001887">
    <property type="protein sequence ID" value="EOY31255.1"/>
    <property type="molecule type" value="Genomic_DNA"/>
</dbReference>
<dbReference type="InterPro" id="IPR027443">
    <property type="entry name" value="IPNS-like_sf"/>
</dbReference>
<keyword evidence="8" id="KW-1185">Reference proteome</keyword>
<evidence type="ECO:0000256" key="3">
    <source>
        <dbReference type="ARBA" id="ARBA00023002"/>
    </source>
</evidence>
<gene>
    <name evidence="7" type="ORF">TCM_038224</name>
</gene>
<dbReference type="Pfam" id="PF14226">
    <property type="entry name" value="DIOX_N"/>
    <property type="match status" value="1"/>
</dbReference>
<evidence type="ECO:0000256" key="1">
    <source>
        <dbReference type="ARBA" id="ARBA00008056"/>
    </source>
</evidence>
<dbReference type="InterPro" id="IPR050295">
    <property type="entry name" value="Plant_2OG-oxidoreductases"/>
</dbReference>
<dbReference type="FunFam" id="2.60.120.330:FF:000001">
    <property type="entry name" value="Protein SRG1"/>
    <property type="match status" value="1"/>
</dbReference>
<dbReference type="InterPro" id="IPR026992">
    <property type="entry name" value="DIOX_N"/>
</dbReference>
<comment type="similarity">
    <text evidence="1 5">Belongs to the iron/ascorbate-dependent oxidoreductase family.</text>
</comment>
<organism evidence="7 8">
    <name type="scientific">Theobroma cacao</name>
    <name type="common">Cacao</name>
    <name type="synonym">Cocoa</name>
    <dbReference type="NCBI Taxonomy" id="3641"/>
    <lineage>
        <taxon>Eukaryota</taxon>
        <taxon>Viridiplantae</taxon>
        <taxon>Streptophyta</taxon>
        <taxon>Embryophyta</taxon>
        <taxon>Tracheophyta</taxon>
        <taxon>Spermatophyta</taxon>
        <taxon>Magnoliopsida</taxon>
        <taxon>eudicotyledons</taxon>
        <taxon>Gunneridae</taxon>
        <taxon>Pentapetalae</taxon>
        <taxon>rosids</taxon>
        <taxon>malvids</taxon>
        <taxon>Malvales</taxon>
        <taxon>Malvaceae</taxon>
        <taxon>Byttnerioideae</taxon>
        <taxon>Theobroma</taxon>
    </lineage>
</organism>
<dbReference type="InterPro" id="IPR044861">
    <property type="entry name" value="IPNS-like_FE2OG_OXY"/>
</dbReference>
<name>A0A061GN37_THECC</name>
<evidence type="ECO:0000313" key="7">
    <source>
        <dbReference type="EMBL" id="EOY31255.1"/>
    </source>
</evidence>
<dbReference type="PROSITE" id="PS51471">
    <property type="entry name" value="FE2OG_OXY"/>
    <property type="match status" value="1"/>
</dbReference>
<dbReference type="GO" id="GO:0016491">
    <property type="term" value="F:oxidoreductase activity"/>
    <property type="evidence" value="ECO:0007669"/>
    <property type="project" value="UniProtKB-KW"/>
</dbReference>
<dbReference type="InterPro" id="IPR005123">
    <property type="entry name" value="Oxoglu/Fe-dep_dioxygenase_dom"/>
</dbReference>
<dbReference type="AlphaFoldDB" id="A0A061GN37"/>
<evidence type="ECO:0000313" key="8">
    <source>
        <dbReference type="Proteomes" id="UP000026915"/>
    </source>
</evidence>
<dbReference type="eggNOG" id="KOG0143">
    <property type="taxonomic scope" value="Eukaryota"/>
</dbReference>
<reference evidence="7 8" key="1">
    <citation type="journal article" date="2013" name="Genome Biol.">
        <title>The genome sequence of the most widely cultivated cacao type and its use to identify candidate genes regulating pod color.</title>
        <authorList>
            <person name="Motamayor J.C."/>
            <person name="Mockaitis K."/>
            <person name="Schmutz J."/>
            <person name="Haiminen N."/>
            <person name="Iii D.L."/>
            <person name="Cornejo O."/>
            <person name="Findley S.D."/>
            <person name="Zheng P."/>
            <person name="Utro F."/>
            <person name="Royaert S."/>
            <person name="Saski C."/>
            <person name="Jenkins J."/>
            <person name="Podicheti R."/>
            <person name="Zhao M."/>
            <person name="Scheffler B.E."/>
            <person name="Stack J.C."/>
            <person name="Feltus F.A."/>
            <person name="Mustiga G.M."/>
            <person name="Amores F."/>
            <person name="Phillips W."/>
            <person name="Marelli J.P."/>
            <person name="May G.D."/>
            <person name="Shapiro H."/>
            <person name="Ma J."/>
            <person name="Bustamante C.D."/>
            <person name="Schnell R.J."/>
            <person name="Main D."/>
            <person name="Gilbert D."/>
            <person name="Parida L."/>
            <person name="Kuhn D.N."/>
        </authorList>
    </citation>
    <scope>NUCLEOTIDE SEQUENCE [LARGE SCALE GENOMIC DNA]</scope>
    <source>
        <strain evidence="8">cv. Matina 1-6</strain>
    </source>
</reference>
<feature type="domain" description="Fe2OG dioxygenase" evidence="6">
    <location>
        <begin position="207"/>
        <end position="307"/>
    </location>
</feature>
<dbReference type="Pfam" id="PF03171">
    <property type="entry name" value="2OG-FeII_Oxy"/>
    <property type="match status" value="1"/>
</dbReference>
<evidence type="ECO:0000256" key="4">
    <source>
        <dbReference type="ARBA" id="ARBA00023004"/>
    </source>
</evidence>
<keyword evidence="2 5" id="KW-0479">Metal-binding</keyword>
<keyword evidence="4 5" id="KW-0408">Iron</keyword>
<protein>
    <submittedName>
        <fullName evidence="7">Senescence-related gene 1</fullName>
    </submittedName>
</protein>
<evidence type="ECO:0000256" key="2">
    <source>
        <dbReference type="ARBA" id="ARBA00022723"/>
    </source>
</evidence>
<dbReference type="Proteomes" id="UP000026915">
    <property type="component" value="Chromosome 9"/>
</dbReference>
<sequence length="356" mass="40556">MEPQLTKLGGSLLVPCVQQLSKEPLVKVPPQYVRTDEDPSFISNSSSCLAQVPVIDMQKLHYSKDLKDTELEQLHHACKHWGFFQLINHGVSTALVEKVKLEIEGFFNLTMEEKKKFWQTPEEIEGFGQAFVVSEEQKLNWGDMFYMITLPTHLRKPHLFPKLPLPLREALEAYSTELKNLAINMLDLMAKALKMDPNDMRILFDEGHQGMRMNYYPPCPQPEHAIGINSHSDAVGLTILLQINEMEGLQIRKDGAWIPIKPLPNAFVINIGDILEIVSNGIYRSIEHRATVNSRKERMSIATFYSPKLEGDMGPAPSLITPQTPALFRRIGVVDYFRGLFSRELRGKSYIDVLRV</sequence>
<dbReference type="HOGENOM" id="CLU_010119_16_0_1"/>
<dbReference type="SUPFAM" id="SSF51197">
    <property type="entry name" value="Clavaminate synthase-like"/>
    <property type="match status" value="1"/>
</dbReference>
<dbReference type="Gene3D" id="2.60.120.330">
    <property type="entry name" value="B-lactam Antibiotic, Isopenicillin N Synthase, Chain"/>
    <property type="match status" value="1"/>
</dbReference>
<evidence type="ECO:0000256" key="5">
    <source>
        <dbReference type="RuleBase" id="RU003682"/>
    </source>
</evidence>
<evidence type="ECO:0000259" key="6">
    <source>
        <dbReference type="PROSITE" id="PS51471"/>
    </source>
</evidence>
<dbReference type="STRING" id="3641.A0A061GN37"/>